<name>A0AAW4W868_9FIRM</name>
<dbReference type="Pfam" id="PF00082">
    <property type="entry name" value="Peptidase_S8"/>
    <property type="match status" value="1"/>
</dbReference>
<feature type="domain" description="Peptidase S8/S53" evidence="8">
    <location>
        <begin position="20"/>
        <end position="287"/>
    </location>
</feature>
<gene>
    <name evidence="9" type="ORF">LKD47_01590</name>
</gene>
<reference evidence="9" key="1">
    <citation type="submission" date="2021-10" db="EMBL/GenBank/DDBJ databases">
        <title>Anaerobic single-cell dispensing facilitates the cultivation of human gut bacteria.</title>
        <authorList>
            <person name="Afrizal A."/>
        </authorList>
    </citation>
    <scope>NUCLEOTIDE SEQUENCE</scope>
    <source>
        <strain evidence="9">CLA-AA-H204</strain>
    </source>
</reference>
<dbReference type="AlphaFoldDB" id="A0AAW4W868"/>
<evidence type="ECO:0000256" key="4">
    <source>
        <dbReference type="ARBA" id="ARBA00022825"/>
    </source>
</evidence>
<dbReference type="InterPro" id="IPR050131">
    <property type="entry name" value="Peptidase_S8_subtilisin-like"/>
</dbReference>
<dbReference type="Proteomes" id="UP001198893">
    <property type="component" value="Unassembled WGS sequence"/>
</dbReference>
<dbReference type="RefSeq" id="WP_227709493.1">
    <property type="nucleotide sequence ID" value="NZ_JAJEQW010000001.1"/>
</dbReference>
<dbReference type="PROSITE" id="PS00136">
    <property type="entry name" value="SUBTILASE_ASP"/>
    <property type="match status" value="1"/>
</dbReference>
<dbReference type="InterPro" id="IPR036852">
    <property type="entry name" value="Peptidase_S8/S53_dom_sf"/>
</dbReference>
<evidence type="ECO:0000256" key="7">
    <source>
        <dbReference type="RuleBase" id="RU003355"/>
    </source>
</evidence>
<dbReference type="PROSITE" id="PS00138">
    <property type="entry name" value="SUBTILASE_SER"/>
    <property type="match status" value="1"/>
</dbReference>
<dbReference type="InterPro" id="IPR000209">
    <property type="entry name" value="Peptidase_S8/S53_dom"/>
</dbReference>
<dbReference type="GO" id="GO:0004252">
    <property type="term" value="F:serine-type endopeptidase activity"/>
    <property type="evidence" value="ECO:0007669"/>
    <property type="project" value="UniProtKB-UniRule"/>
</dbReference>
<keyword evidence="2 6" id="KW-0645">Protease</keyword>
<dbReference type="PANTHER" id="PTHR43806">
    <property type="entry name" value="PEPTIDASE S8"/>
    <property type="match status" value="1"/>
</dbReference>
<evidence type="ECO:0000313" key="9">
    <source>
        <dbReference type="EMBL" id="MCC2240995.1"/>
    </source>
</evidence>
<accession>A0AAW4W868</accession>
<evidence type="ECO:0000256" key="1">
    <source>
        <dbReference type="ARBA" id="ARBA00011073"/>
    </source>
</evidence>
<dbReference type="InterPro" id="IPR015500">
    <property type="entry name" value="Peptidase_S8_subtilisin-rel"/>
</dbReference>
<dbReference type="CDD" id="cd07487">
    <property type="entry name" value="Peptidases_S8_1"/>
    <property type="match status" value="1"/>
</dbReference>
<evidence type="ECO:0000256" key="2">
    <source>
        <dbReference type="ARBA" id="ARBA00022670"/>
    </source>
</evidence>
<dbReference type="PROSITE" id="PS00137">
    <property type="entry name" value="SUBTILASE_HIS"/>
    <property type="match status" value="1"/>
</dbReference>
<evidence type="ECO:0000313" key="10">
    <source>
        <dbReference type="Proteomes" id="UP001198893"/>
    </source>
</evidence>
<keyword evidence="3 6" id="KW-0378">Hydrolase</keyword>
<dbReference type="PRINTS" id="PR00723">
    <property type="entry name" value="SUBTILISIN"/>
</dbReference>
<comment type="caution">
    <text evidence="9">The sequence shown here is derived from an EMBL/GenBank/DDBJ whole genome shotgun (WGS) entry which is preliminary data.</text>
</comment>
<dbReference type="SUPFAM" id="SSF52743">
    <property type="entry name" value="Subtilisin-like"/>
    <property type="match status" value="1"/>
</dbReference>
<feature type="active site" description="Charge relay system" evidence="5 6">
    <location>
        <position position="61"/>
    </location>
</feature>
<proteinExistence type="inferred from homology"/>
<protein>
    <submittedName>
        <fullName evidence="9">S8 family peptidase</fullName>
    </submittedName>
</protein>
<dbReference type="Gene3D" id="3.40.50.200">
    <property type="entry name" value="Peptidase S8/S53 domain"/>
    <property type="match status" value="1"/>
</dbReference>
<dbReference type="InterPro" id="IPR023827">
    <property type="entry name" value="Peptidase_S8_Asp-AS"/>
</dbReference>
<feature type="active site" description="Charge relay system" evidence="5 6">
    <location>
        <position position="29"/>
    </location>
</feature>
<dbReference type="PROSITE" id="PS51892">
    <property type="entry name" value="SUBTILASE"/>
    <property type="match status" value="1"/>
</dbReference>
<evidence type="ECO:0000259" key="8">
    <source>
        <dbReference type="Pfam" id="PF00082"/>
    </source>
</evidence>
<dbReference type="EMBL" id="JAJEQW010000001">
    <property type="protein sequence ID" value="MCC2240995.1"/>
    <property type="molecule type" value="Genomic_DNA"/>
</dbReference>
<keyword evidence="4 6" id="KW-0720">Serine protease</keyword>
<dbReference type="InterPro" id="IPR022398">
    <property type="entry name" value="Peptidase_S8_His-AS"/>
</dbReference>
<dbReference type="GO" id="GO:0006508">
    <property type="term" value="P:proteolysis"/>
    <property type="evidence" value="ECO:0007669"/>
    <property type="project" value="UniProtKB-KW"/>
</dbReference>
<evidence type="ECO:0000256" key="3">
    <source>
        <dbReference type="ARBA" id="ARBA00022801"/>
    </source>
</evidence>
<evidence type="ECO:0000256" key="6">
    <source>
        <dbReference type="PROSITE-ProRule" id="PRU01240"/>
    </source>
</evidence>
<organism evidence="9 10">
    <name type="scientific">Roseburia amylophila</name>
    <dbReference type="NCBI Taxonomy" id="2981794"/>
    <lineage>
        <taxon>Bacteria</taxon>
        <taxon>Bacillati</taxon>
        <taxon>Bacillota</taxon>
        <taxon>Clostridia</taxon>
        <taxon>Lachnospirales</taxon>
        <taxon>Lachnospiraceae</taxon>
        <taxon>Roseburia</taxon>
    </lineage>
</organism>
<dbReference type="PANTHER" id="PTHR43806:SF11">
    <property type="entry name" value="CEREVISIN-RELATED"/>
    <property type="match status" value="1"/>
</dbReference>
<comment type="similarity">
    <text evidence="1 6 7">Belongs to the peptidase S8 family.</text>
</comment>
<evidence type="ECO:0000256" key="5">
    <source>
        <dbReference type="PIRSR" id="PIRSR615500-1"/>
    </source>
</evidence>
<dbReference type="InterPro" id="IPR023828">
    <property type="entry name" value="Peptidase_S8_Ser-AS"/>
</dbReference>
<feature type="active site" description="Charge relay system" evidence="5 6">
    <location>
        <position position="241"/>
    </location>
</feature>
<sequence>MERVRQITRVNEAHKLGYIGNNVTVAVMDTGIGTHIDFGQRIRGFRDYVGDKKILYDDNGHGTHVSGIIAGSGFASHGRYRGMAPGAAIYAIKVLDRMGKGNTRLVVSALKWLISNYEKMNIRILNISVGMLASARREEQEELLAAIEAVWDAGIVVVAAAGNNGPRDKSITIPGLCRKIITVGSSDDEEGEAKNLGLMRGYSGRGPTEACIMKPEVVAPGTAIVSCKRMGNGYEMKSGTSMATPVVAGAVAVLLSRYPNLKPAEVKLRLYETSVDTGKSKHAQGWGRLDVMQLIR</sequence>